<dbReference type="AlphaFoldDB" id="A0A098B686"/>
<evidence type="ECO:0000313" key="3">
    <source>
        <dbReference type="EMBL" id="KTE93003.1"/>
    </source>
</evidence>
<accession>A0A098B686</accession>
<dbReference type="Pfam" id="PF14588">
    <property type="entry name" value="YjgF_endoribonc"/>
    <property type="match status" value="1"/>
</dbReference>
<name>A0A098B686_DESHA</name>
<evidence type="ECO:0000313" key="4">
    <source>
        <dbReference type="Proteomes" id="UP000054623"/>
    </source>
</evidence>
<gene>
    <name evidence="3" type="ORF">AT727_16180</name>
    <name evidence="2" type="ORF">DPCES_4502</name>
</gene>
<evidence type="ECO:0000313" key="2">
    <source>
        <dbReference type="EMBL" id="CDX04388.1"/>
    </source>
</evidence>
<dbReference type="RefSeq" id="WP_005813776.1">
    <property type="nucleotide sequence ID" value="NZ_CABKQQ010000049.1"/>
</dbReference>
<evidence type="ECO:0000259" key="1">
    <source>
        <dbReference type="Pfam" id="PF14588"/>
    </source>
</evidence>
<dbReference type="InterPro" id="IPR013813">
    <property type="entry name" value="Endoribo_LPSP/chorism_mut-like"/>
</dbReference>
<dbReference type="PANTHER" id="PTHR43760">
    <property type="entry name" value="ENDORIBONUCLEASE-RELATED"/>
    <property type="match status" value="1"/>
</dbReference>
<reference evidence="2" key="1">
    <citation type="submission" date="2014-07" db="EMBL/GenBank/DDBJ databases">
        <authorList>
            <person name="Hornung V.Bastian."/>
        </authorList>
    </citation>
    <scope>NUCLEOTIDE SEQUENCE</scope>
    <source>
        <strain evidence="2">PCE-S</strain>
    </source>
</reference>
<feature type="domain" description="Endoribonuclease L-PSP/chorismate mutase-like" evidence="1">
    <location>
        <begin position="8"/>
        <end position="140"/>
    </location>
</feature>
<dbReference type="PANTHER" id="PTHR43760:SF1">
    <property type="entry name" value="ENDORIBONUCLEASE L-PSP_CHORISMATE MUTASE-LIKE DOMAIN-CONTAINING PROTEIN"/>
    <property type="match status" value="1"/>
</dbReference>
<protein>
    <submittedName>
        <fullName evidence="2">Endoribonuclease L-PSP</fullName>
    </submittedName>
</protein>
<dbReference type="CDD" id="cd02199">
    <property type="entry name" value="YjgF_YER057c_UK114_like_1"/>
    <property type="match status" value="1"/>
</dbReference>
<dbReference type="InterPro" id="IPR035959">
    <property type="entry name" value="RutC-like_sf"/>
</dbReference>
<dbReference type="EMBL" id="LK996017">
    <property type="protein sequence ID" value="CDX04388.1"/>
    <property type="molecule type" value="Genomic_DNA"/>
</dbReference>
<reference evidence="3 4" key="2">
    <citation type="submission" date="2015-12" db="EMBL/GenBank/DDBJ databases">
        <title>Draft Genome Sequence of Desulfitobacterium hafniense Strain DH, a Sulfate-reducing Bacterium Isolated from Paddy Soils.</title>
        <authorList>
            <person name="Bao P."/>
            <person name="Zhang X."/>
            <person name="Li G."/>
        </authorList>
    </citation>
    <scope>NUCLEOTIDE SEQUENCE [LARGE SCALE GENOMIC DNA]</scope>
    <source>
        <strain evidence="3 4">DH</strain>
    </source>
</reference>
<dbReference type="EMBL" id="LOCK01000009">
    <property type="protein sequence ID" value="KTE93003.1"/>
    <property type="molecule type" value="Genomic_DNA"/>
</dbReference>
<dbReference type="OrthoDB" id="9806350at2"/>
<dbReference type="SUPFAM" id="SSF55298">
    <property type="entry name" value="YjgF-like"/>
    <property type="match status" value="1"/>
</dbReference>
<dbReference type="Proteomes" id="UP000054623">
    <property type="component" value="Unassembled WGS sequence"/>
</dbReference>
<dbReference type="Gene3D" id="3.30.1330.40">
    <property type="entry name" value="RutC-like"/>
    <property type="match status" value="1"/>
</dbReference>
<organism evidence="2">
    <name type="scientific">Desulfitobacterium hafniense</name>
    <name type="common">Desulfitobacterium frappieri</name>
    <dbReference type="NCBI Taxonomy" id="49338"/>
    <lineage>
        <taxon>Bacteria</taxon>
        <taxon>Bacillati</taxon>
        <taxon>Bacillota</taxon>
        <taxon>Clostridia</taxon>
        <taxon>Eubacteriales</taxon>
        <taxon>Desulfitobacteriaceae</taxon>
        <taxon>Desulfitobacterium</taxon>
    </lineage>
</organism>
<dbReference type="PATRIC" id="fig|49338.4.peg.4842"/>
<proteinExistence type="predicted"/>
<sequence length="153" mass="16796">MLEIEETLLLRYGLELPAPSEPDGYYARVIPTGNLLYVCGHTPKRQGEYVFLGKVGEDFSVEQGQEAARIAMTNCLAALKEHLGDLSLIKQFVQVIGYVRSAEHFTQQPLVMNGASELLLTCFGERGRHTRMALGTNQLPGGAAVEIMCVVEV</sequence>